<feature type="compositionally biased region" description="Polar residues" evidence="1">
    <location>
        <begin position="114"/>
        <end position="140"/>
    </location>
</feature>
<sequence>MNTSNAFRSHLMQQFASAARSQSRPPLALIPWIRVAEEGDHNSHRRQRPGTSNASGRRSISTRPGRTGSSNSSWSSPSTETARRPTLARPSALSSLSLSSLADEEEESHHDRIQNTPTITTTIASGDPPTSNDELNSHENNGATLAHHFQTLIQTRRTTSHFGGPANNPENDPLAPRFWIDALDRAVECGRRAPNHKRTERFSFKRMIAPSPATERLAEIAYHVTLQKPSATEQTAEKKQAKWSSIPAFLVATVQSESQLHPDNDNTVGMYQALPFVPPQTEREMEDYAAACAAVQNVLLSLHAENIASKWATGPVIQSPAFRELVGATANDRIVALVMIGLPKLPGGGSSPPRPRRFRRDWQDFLQDV</sequence>
<feature type="region of interest" description="Disordered" evidence="1">
    <location>
        <begin position="39"/>
        <end position="140"/>
    </location>
</feature>
<keyword evidence="4" id="KW-1185">Reference proteome</keyword>
<name>A0A9N8H0H2_9STRA</name>
<comment type="caution">
    <text evidence="3">The sequence shown here is derived from an EMBL/GenBank/DDBJ whole genome shotgun (WGS) entry which is preliminary data.</text>
</comment>
<dbReference type="GO" id="GO:0016491">
    <property type="term" value="F:oxidoreductase activity"/>
    <property type="evidence" value="ECO:0007669"/>
    <property type="project" value="InterPro"/>
</dbReference>
<reference evidence="3" key="1">
    <citation type="submission" date="2020-06" db="EMBL/GenBank/DDBJ databases">
        <authorList>
            <consortium name="Plant Systems Biology data submission"/>
        </authorList>
    </citation>
    <scope>NUCLEOTIDE SEQUENCE</scope>
    <source>
        <strain evidence="3">D6</strain>
    </source>
</reference>
<dbReference type="Proteomes" id="UP001153069">
    <property type="component" value="Unassembled WGS sequence"/>
</dbReference>
<feature type="domain" description="Nitroreductase" evidence="2">
    <location>
        <begin position="182"/>
        <end position="341"/>
    </location>
</feature>
<protein>
    <submittedName>
        <fullName evidence="3">Nitroreductase</fullName>
    </submittedName>
</protein>
<dbReference type="PANTHER" id="PTHR43821:SF1">
    <property type="entry name" value="NAD(P)H NITROREDUCTASE YDJA-RELATED"/>
    <property type="match status" value="1"/>
</dbReference>
<dbReference type="InterPro" id="IPR029479">
    <property type="entry name" value="Nitroreductase"/>
</dbReference>
<evidence type="ECO:0000259" key="2">
    <source>
        <dbReference type="Pfam" id="PF00881"/>
    </source>
</evidence>
<dbReference type="OrthoDB" id="45950at2759"/>
<accession>A0A9N8H0H2</accession>
<gene>
    <name evidence="3" type="ORF">SEMRO_2_G001420.1</name>
</gene>
<feature type="compositionally biased region" description="Low complexity" evidence="1">
    <location>
        <begin position="69"/>
        <end position="78"/>
    </location>
</feature>
<dbReference type="SUPFAM" id="SSF55469">
    <property type="entry name" value="FMN-dependent nitroreductase-like"/>
    <property type="match status" value="1"/>
</dbReference>
<dbReference type="Pfam" id="PF00881">
    <property type="entry name" value="Nitroreductase"/>
    <property type="match status" value="1"/>
</dbReference>
<dbReference type="AlphaFoldDB" id="A0A9N8H0H2"/>
<dbReference type="PANTHER" id="PTHR43821">
    <property type="entry name" value="NAD(P)H NITROREDUCTASE YDJA-RELATED"/>
    <property type="match status" value="1"/>
</dbReference>
<dbReference type="InterPro" id="IPR000415">
    <property type="entry name" value="Nitroreductase-like"/>
</dbReference>
<dbReference type="EMBL" id="CAICTM010000002">
    <property type="protein sequence ID" value="CAB9496166.1"/>
    <property type="molecule type" value="Genomic_DNA"/>
</dbReference>
<organism evidence="3 4">
    <name type="scientific">Seminavis robusta</name>
    <dbReference type="NCBI Taxonomy" id="568900"/>
    <lineage>
        <taxon>Eukaryota</taxon>
        <taxon>Sar</taxon>
        <taxon>Stramenopiles</taxon>
        <taxon>Ochrophyta</taxon>
        <taxon>Bacillariophyta</taxon>
        <taxon>Bacillariophyceae</taxon>
        <taxon>Bacillariophycidae</taxon>
        <taxon>Naviculales</taxon>
        <taxon>Naviculaceae</taxon>
        <taxon>Seminavis</taxon>
    </lineage>
</organism>
<evidence type="ECO:0000313" key="3">
    <source>
        <dbReference type="EMBL" id="CAB9496166.1"/>
    </source>
</evidence>
<proteinExistence type="predicted"/>
<feature type="compositionally biased region" description="Low complexity" evidence="1">
    <location>
        <begin position="91"/>
        <end position="101"/>
    </location>
</feature>
<dbReference type="InterPro" id="IPR052530">
    <property type="entry name" value="NAD(P)H_nitroreductase"/>
</dbReference>
<dbReference type="Gene3D" id="3.40.109.10">
    <property type="entry name" value="NADH Oxidase"/>
    <property type="match status" value="1"/>
</dbReference>
<evidence type="ECO:0000256" key="1">
    <source>
        <dbReference type="SAM" id="MobiDB-lite"/>
    </source>
</evidence>
<feature type="compositionally biased region" description="Polar residues" evidence="1">
    <location>
        <begin position="49"/>
        <end position="68"/>
    </location>
</feature>
<evidence type="ECO:0000313" key="4">
    <source>
        <dbReference type="Proteomes" id="UP001153069"/>
    </source>
</evidence>